<dbReference type="Gene3D" id="2.70.150.10">
    <property type="entry name" value="Calcium-transporting ATPase, cytoplasmic transduction domain A"/>
    <property type="match status" value="1"/>
</dbReference>
<feature type="transmembrane region" description="Helical" evidence="11">
    <location>
        <begin position="1094"/>
        <end position="1112"/>
    </location>
</feature>
<dbReference type="Pfam" id="PF00689">
    <property type="entry name" value="Cation_ATPase_C"/>
    <property type="match status" value="1"/>
</dbReference>
<dbReference type="GO" id="GO:0005391">
    <property type="term" value="F:P-type sodium:potassium-exchanging transporter activity"/>
    <property type="evidence" value="ECO:0007669"/>
    <property type="project" value="TreeGrafter"/>
</dbReference>
<feature type="transmembrane region" description="Helical" evidence="11">
    <location>
        <begin position="223"/>
        <end position="241"/>
    </location>
</feature>
<dbReference type="Pfam" id="PF00690">
    <property type="entry name" value="Cation_ATPase_N"/>
    <property type="match status" value="1"/>
</dbReference>
<feature type="transmembrane region" description="Helical" evidence="11">
    <location>
        <begin position="881"/>
        <end position="901"/>
    </location>
</feature>
<dbReference type="InterPro" id="IPR023214">
    <property type="entry name" value="HAD_sf"/>
</dbReference>
<dbReference type="GO" id="GO:0006883">
    <property type="term" value="P:intracellular sodium ion homeostasis"/>
    <property type="evidence" value="ECO:0007669"/>
    <property type="project" value="TreeGrafter"/>
</dbReference>
<dbReference type="SUPFAM" id="SSF56784">
    <property type="entry name" value="HAD-like"/>
    <property type="match status" value="1"/>
</dbReference>
<dbReference type="NCBIfam" id="TIGR01494">
    <property type="entry name" value="ATPase_P-type"/>
    <property type="match status" value="2"/>
</dbReference>
<proteinExistence type="inferred from homology"/>
<evidence type="ECO:0000256" key="11">
    <source>
        <dbReference type="SAM" id="Phobius"/>
    </source>
</evidence>
<comment type="subcellular location">
    <subcellularLocation>
        <location evidence="1">Cell membrane</location>
        <topology evidence="1">Multi-pass membrane protein</topology>
    </subcellularLocation>
</comment>
<protein>
    <recommendedName>
        <fullName evidence="12">Cation-transporting P-type ATPase N-terminal domain-containing protein</fullName>
    </recommendedName>
</protein>
<sequence length="1131" mass="124234">MSGVKYTEVKTSEEVGYIDTVRRVSGIQLSNKKTPEAAEEQVYIEAIRRVSGVNVGMTAADAINLKRERSTAKIQAERGLSSAEIGVIEGVRRLSGINAALLELGEPVKRNPSQVHISADGKIIAAAPEKGDEAAVEVEWHQLSHPDLFKELDTRLEGLSTAEAEARLEKYGLNEITPPPVTHWAVKFFMILIGGFQMMMWFGSALCWIVYGLSQGEDVQTLALAIVLIVVVLLTATFQFYQEGKSDKVMAALKALSANTVFVYRDGNLQNIAANTLVPGDVVKVTGGEKVPADMRVLSSSDLKVNNASLTGENVDIKLGADANHKLLYEAKNVCRSGCNFTAGNGVCVVFATGDNTFFGAIASSTTAIERPPTLMTHEIHRLINIMAIVAFTLGITFFILAFFNGYTWIEAIVFMIGIIVANVPEGLLPQMTVALTLTAQRMLKLGVLVSNLEIIETLGAVDIICSDKTGTLTCNRMTVSHIVCDKTIFVTPITPNMAGDTFVHYKENDEHFKALQRIATLNTDAVFLPSSADEPDVLKKDTKGDASESAIIKFVEPLRSIVEYRAACKRCVSIPFNSSNKWMLAIHEQEGPDADTKPLILMVKGAPERVMNMCTSVYTKGTNEPMTEEVRAEMEDINETLARRGERVLAFAQLELDRTAFPPGFVFDAESEAPNFPITGLTLVGFFSLIDPPRMTVKPAIAQCYSAGIKVFMVTGDHPITAHAIAKSLDIITEPTAAELKFDGKEVPEDYHEAIVVHGTEMNTFDANDWERVLRHKQIVFARTMPQQKQDIVRELNKMGKVVAMTGDGVNDAPALKAANVGIAMGSGAAVAKEAAQLVLLNDDFGAIVDGIREGRLIFENLKKCVAYVLSSNVPEIIPFLLFIAIKIPLGISTISILIVDLGTDLAPAVALAYEEPEDAIMQNPPRDEHAHLVGPQLMFIAYGTIGMMQCFAAFFAFFWVYYDYGFTIDSLLNSGLEYGVNWDELSDDRQDFFGKMCLNNSDYMATGGDCQQDFVDYLVEALAYAQGAYLMTVVWSQMANGMIRKTQVASILTWSRFFDNHAMLYAMAFEIGVICIFVYPAGDAFLMKGDSLYGSVAIWVIPLLIIWDEVRKFFVRRDPKGWVAKYTTF</sequence>
<dbReference type="Gene3D" id="3.40.50.1000">
    <property type="entry name" value="HAD superfamily/HAD-like"/>
    <property type="match status" value="1"/>
</dbReference>
<dbReference type="InterPro" id="IPR023298">
    <property type="entry name" value="ATPase_P-typ_TM_dom_sf"/>
</dbReference>
<dbReference type="InterPro" id="IPR006068">
    <property type="entry name" value="ATPase_P-typ_cation-transptr_C"/>
</dbReference>
<dbReference type="Pfam" id="PF00122">
    <property type="entry name" value="E1-E2_ATPase"/>
    <property type="match status" value="1"/>
</dbReference>
<dbReference type="GO" id="GO:0016887">
    <property type="term" value="F:ATP hydrolysis activity"/>
    <property type="evidence" value="ECO:0007669"/>
    <property type="project" value="InterPro"/>
</dbReference>
<keyword evidence="6" id="KW-1278">Translocase</keyword>
<dbReference type="AlphaFoldDB" id="A0A7S3H7B6"/>
<feature type="transmembrane region" description="Helical" evidence="11">
    <location>
        <begin position="383"/>
        <end position="403"/>
    </location>
</feature>
<keyword evidence="8" id="KW-0406">Ion transport</keyword>
<dbReference type="InterPro" id="IPR018303">
    <property type="entry name" value="ATPase_P-typ_P_site"/>
</dbReference>
<evidence type="ECO:0000256" key="3">
    <source>
        <dbReference type="ARBA" id="ARBA00022692"/>
    </source>
</evidence>
<dbReference type="InterPro" id="IPR008250">
    <property type="entry name" value="ATPase_P-typ_transduc_dom_A_sf"/>
</dbReference>
<keyword evidence="5" id="KW-0067">ATP-binding</keyword>
<dbReference type="InterPro" id="IPR044492">
    <property type="entry name" value="P_typ_ATPase_HD_dom"/>
</dbReference>
<dbReference type="SFLD" id="SFLDF00027">
    <property type="entry name" value="p-type_atpase"/>
    <property type="match status" value="1"/>
</dbReference>
<keyword evidence="2" id="KW-1003">Cell membrane</keyword>
<evidence type="ECO:0000256" key="1">
    <source>
        <dbReference type="ARBA" id="ARBA00004651"/>
    </source>
</evidence>
<dbReference type="GO" id="GO:0005524">
    <property type="term" value="F:ATP binding"/>
    <property type="evidence" value="ECO:0007669"/>
    <property type="project" value="UniProtKB-KW"/>
</dbReference>
<dbReference type="SUPFAM" id="SSF81653">
    <property type="entry name" value="Calcium ATPase, transduction domain A"/>
    <property type="match status" value="1"/>
</dbReference>
<feature type="domain" description="Cation-transporting P-type ATPase N-terminal" evidence="12">
    <location>
        <begin position="139"/>
        <end position="212"/>
    </location>
</feature>
<dbReference type="InterPro" id="IPR001757">
    <property type="entry name" value="P_typ_ATPase"/>
</dbReference>
<dbReference type="GO" id="GO:0005886">
    <property type="term" value="C:plasma membrane"/>
    <property type="evidence" value="ECO:0007669"/>
    <property type="project" value="UniProtKB-SubCell"/>
</dbReference>
<feature type="transmembrane region" description="Helical" evidence="11">
    <location>
        <begin position="188"/>
        <end position="211"/>
    </location>
</feature>
<keyword evidence="7 11" id="KW-1133">Transmembrane helix</keyword>
<evidence type="ECO:0000256" key="6">
    <source>
        <dbReference type="ARBA" id="ARBA00022967"/>
    </source>
</evidence>
<dbReference type="SFLD" id="SFLDG00002">
    <property type="entry name" value="C1.7:_P-type_atpase_like"/>
    <property type="match status" value="1"/>
</dbReference>
<dbReference type="GO" id="GO:0030007">
    <property type="term" value="P:intracellular potassium ion homeostasis"/>
    <property type="evidence" value="ECO:0007669"/>
    <property type="project" value="TreeGrafter"/>
</dbReference>
<dbReference type="InterPro" id="IPR036412">
    <property type="entry name" value="HAD-like_sf"/>
</dbReference>
<dbReference type="SUPFAM" id="SSF81660">
    <property type="entry name" value="Metal cation-transporting ATPase, ATP-binding domain N"/>
    <property type="match status" value="1"/>
</dbReference>
<dbReference type="Gene3D" id="1.20.1110.10">
    <property type="entry name" value="Calcium-transporting ATPase, transmembrane domain"/>
    <property type="match status" value="1"/>
</dbReference>
<keyword evidence="9 11" id="KW-0472">Membrane</keyword>
<gene>
    <name evidence="13" type="ORF">SELO1098_LOCUS16038</name>
</gene>
<dbReference type="InterPro" id="IPR050510">
    <property type="entry name" value="Cation_transp_ATPase_P-type"/>
</dbReference>
<dbReference type="PRINTS" id="PR00121">
    <property type="entry name" value="NAKATPASE"/>
</dbReference>
<dbReference type="Gene3D" id="3.40.1110.10">
    <property type="entry name" value="Calcium-transporting ATPase, cytoplasmic domain N"/>
    <property type="match status" value="1"/>
</dbReference>
<name>A0A7S3H7B6_9STRA</name>
<dbReference type="FunFam" id="1.20.1110.10:FF:000095">
    <property type="entry name" value="Sodium/potassium-transporting ATPase subunit alpha-1"/>
    <property type="match status" value="1"/>
</dbReference>
<dbReference type="EMBL" id="HBIC01031710">
    <property type="protein sequence ID" value="CAE0287195.1"/>
    <property type="molecule type" value="Transcribed_RNA"/>
</dbReference>
<comment type="similarity">
    <text evidence="10">Belongs to the cation transport ATPase (P-type) (TC 3.A.3) family.</text>
</comment>
<evidence type="ECO:0000256" key="7">
    <source>
        <dbReference type="ARBA" id="ARBA00022989"/>
    </source>
</evidence>
<dbReference type="SUPFAM" id="SSF81665">
    <property type="entry name" value="Calcium ATPase, transmembrane domain M"/>
    <property type="match status" value="1"/>
</dbReference>
<dbReference type="InterPro" id="IPR004014">
    <property type="entry name" value="ATPase_P-typ_cation-transptr_N"/>
</dbReference>
<accession>A0A7S3H7B6</accession>
<keyword evidence="8" id="KW-0813">Transport</keyword>
<dbReference type="PRINTS" id="PR00119">
    <property type="entry name" value="CATATPASE"/>
</dbReference>
<feature type="transmembrane region" description="Helical" evidence="11">
    <location>
        <begin position="941"/>
        <end position="964"/>
    </location>
</feature>
<dbReference type="GO" id="GO:0036376">
    <property type="term" value="P:sodium ion export across plasma membrane"/>
    <property type="evidence" value="ECO:0007669"/>
    <property type="project" value="TreeGrafter"/>
</dbReference>
<evidence type="ECO:0000256" key="4">
    <source>
        <dbReference type="ARBA" id="ARBA00022741"/>
    </source>
</evidence>
<keyword evidence="3 11" id="KW-0812">Transmembrane</keyword>
<evidence type="ECO:0000256" key="5">
    <source>
        <dbReference type="ARBA" id="ARBA00022840"/>
    </source>
</evidence>
<dbReference type="InterPro" id="IPR059000">
    <property type="entry name" value="ATPase_P-type_domA"/>
</dbReference>
<evidence type="ECO:0000259" key="12">
    <source>
        <dbReference type="SMART" id="SM00831"/>
    </source>
</evidence>
<keyword evidence="4" id="KW-0547">Nucleotide-binding</keyword>
<evidence type="ECO:0000256" key="8">
    <source>
        <dbReference type="ARBA" id="ARBA00023065"/>
    </source>
</evidence>
<organism evidence="13">
    <name type="scientific">Spumella elongata</name>
    <dbReference type="NCBI Taxonomy" id="89044"/>
    <lineage>
        <taxon>Eukaryota</taxon>
        <taxon>Sar</taxon>
        <taxon>Stramenopiles</taxon>
        <taxon>Ochrophyta</taxon>
        <taxon>Chrysophyceae</taxon>
        <taxon>Chromulinales</taxon>
        <taxon>Chromulinaceae</taxon>
        <taxon>Spumella</taxon>
    </lineage>
</organism>
<dbReference type="GO" id="GO:1902600">
    <property type="term" value="P:proton transmembrane transport"/>
    <property type="evidence" value="ECO:0007669"/>
    <property type="project" value="TreeGrafter"/>
</dbReference>
<evidence type="ECO:0000256" key="10">
    <source>
        <dbReference type="ARBA" id="ARBA00038148"/>
    </source>
</evidence>
<dbReference type="PROSITE" id="PS00154">
    <property type="entry name" value="ATPASE_E1_E2"/>
    <property type="match status" value="1"/>
</dbReference>
<dbReference type="Pfam" id="PF08282">
    <property type="entry name" value="Hydrolase_3"/>
    <property type="match status" value="1"/>
</dbReference>
<evidence type="ECO:0000256" key="2">
    <source>
        <dbReference type="ARBA" id="ARBA00022475"/>
    </source>
</evidence>
<dbReference type="SMART" id="SM00831">
    <property type="entry name" value="Cation_ATPase_N"/>
    <property type="match status" value="1"/>
</dbReference>
<reference evidence="13" key="1">
    <citation type="submission" date="2021-01" db="EMBL/GenBank/DDBJ databases">
        <authorList>
            <person name="Corre E."/>
            <person name="Pelletier E."/>
            <person name="Niang G."/>
            <person name="Scheremetjew M."/>
            <person name="Finn R."/>
            <person name="Kale V."/>
            <person name="Holt S."/>
            <person name="Cochrane G."/>
            <person name="Meng A."/>
            <person name="Brown T."/>
            <person name="Cohen L."/>
        </authorList>
    </citation>
    <scope>NUCLEOTIDE SEQUENCE</scope>
    <source>
        <strain evidence="13">CCAP 955/1</strain>
    </source>
</reference>
<dbReference type="InterPro" id="IPR023299">
    <property type="entry name" value="ATPase_P-typ_cyto_dom_N"/>
</dbReference>
<feature type="transmembrane region" description="Helical" evidence="11">
    <location>
        <begin position="409"/>
        <end position="429"/>
    </location>
</feature>
<evidence type="ECO:0000256" key="9">
    <source>
        <dbReference type="ARBA" id="ARBA00023136"/>
    </source>
</evidence>
<dbReference type="PANTHER" id="PTHR43294">
    <property type="entry name" value="SODIUM/POTASSIUM-TRANSPORTING ATPASE SUBUNIT ALPHA"/>
    <property type="match status" value="1"/>
</dbReference>
<feature type="transmembrane region" description="Helical" evidence="11">
    <location>
        <begin position="1064"/>
        <end position="1082"/>
    </location>
</feature>
<dbReference type="PANTHER" id="PTHR43294:SF21">
    <property type="entry name" value="CATION TRANSPORTING ATPASE"/>
    <property type="match status" value="1"/>
</dbReference>
<dbReference type="FunFam" id="3.40.50.1000:FF:000083">
    <property type="entry name" value="Sodium/potassium-transporting ATPase subunit alpha"/>
    <property type="match status" value="1"/>
</dbReference>
<dbReference type="SFLD" id="SFLDS00003">
    <property type="entry name" value="Haloacid_Dehalogenase"/>
    <property type="match status" value="1"/>
</dbReference>
<dbReference type="Pfam" id="PF13246">
    <property type="entry name" value="Cation_ATPase"/>
    <property type="match status" value="1"/>
</dbReference>
<evidence type="ECO:0000313" key="13">
    <source>
        <dbReference type="EMBL" id="CAE0287195.1"/>
    </source>
</evidence>
<dbReference type="GO" id="GO:1990573">
    <property type="term" value="P:potassium ion import across plasma membrane"/>
    <property type="evidence" value="ECO:0007669"/>
    <property type="project" value="TreeGrafter"/>
</dbReference>